<protein>
    <submittedName>
        <fullName evidence="1">Uncharacterized protein</fullName>
    </submittedName>
</protein>
<organism evidence="1">
    <name type="scientific">bioreactor metagenome</name>
    <dbReference type="NCBI Taxonomy" id="1076179"/>
    <lineage>
        <taxon>unclassified sequences</taxon>
        <taxon>metagenomes</taxon>
        <taxon>ecological metagenomes</taxon>
    </lineage>
</organism>
<comment type="caution">
    <text evidence="1">The sequence shown here is derived from an EMBL/GenBank/DDBJ whole genome shotgun (WGS) entry which is preliminary data.</text>
</comment>
<gene>
    <name evidence="1" type="ORF">SDC9_209216</name>
</gene>
<sequence length="135" mass="14781">MQLKELYVYLMVTASTTSNVNLELWYDANPVVAPARWASSMGYATGNLTLYAHAYIGSASKVLEVDYITGAVGAYVNYTSLLNGSLNHNIHPISYNNPPHLLYTEVKCINTIVIKSPQTTITLDSGKIVLRGVRA</sequence>
<proteinExistence type="predicted"/>
<dbReference type="EMBL" id="VSSQ01138147">
    <property type="protein sequence ID" value="MPN61479.1"/>
    <property type="molecule type" value="Genomic_DNA"/>
</dbReference>
<evidence type="ECO:0000313" key="1">
    <source>
        <dbReference type="EMBL" id="MPN61479.1"/>
    </source>
</evidence>
<dbReference type="AlphaFoldDB" id="A0A645JFN1"/>
<reference evidence="1" key="1">
    <citation type="submission" date="2019-08" db="EMBL/GenBank/DDBJ databases">
        <authorList>
            <person name="Kucharzyk K."/>
            <person name="Murdoch R.W."/>
            <person name="Higgins S."/>
            <person name="Loffler F."/>
        </authorList>
    </citation>
    <scope>NUCLEOTIDE SEQUENCE</scope>
</reference>
<name>A0A645JFN1_9ZZZZ</name>
<accession>A0A645JFN1</accession>